<evidence type="ECO:0000256" key="3">
    <source>
        <dbReference type="ARBA" id="ARBA00022705"/>
    </source>
</evidence>
<dbReference type="PANTHER" id="PTHR10763">
    <property type="entry name" value="CELL DIVISION CONTROL PROTEIN 6-RELATED"/>
    <property type="match status" value="1"/>
</dbReference>
<feature type="domain" description="Cdc6 C-terminal" evidence="8">
    <location>
        <begin position="495"/>
        <end position="579"/>
    </location>
</feature>
<keyword evidence="4" id="KW-0131">Cell cycle</keyword>
<evidence type="ECO:0000256" key="4">
    <source>
        <dbReference type="ARBA" id="ARBA00023306"/>
    </source>
</evidence>
<dbReference type="InterPro" id="IPR050311">
    <property type="entry name" value="ORC1/CDC6"/>
</dbReference>
<evidence type="ECO:0000256" key="6">
    <source>
        <dbReference type="SAM" id="MobiDB-lite"/>
    </source>
</evidence>
<evidence type="ECO:0000256" key="1">
    <source>
        <dbReference type="ARBA" id="ARBA00006184"/>
    </source>
</evidence>
<sequence length="600" mass="65758">MVTRNTLKRTADQSESNVSTIGTPSKRRYSDSEDNCQEAVATPTRRSARISAINTSSNTKKNKTVSIIAPKISSSISASILNDALPKPNEPVPSEPSTAQQNTPSKSGRHLISDSKTPKTPSTSTKKLESVYTPKGSGSIFQGAKAAFRRCSTPSRLVGRERERNIVQQFLLDNPFSCKSGSLYISGLPGTGKTALLEECIRNYASNASKLSFPLKIVKVNCMSISEPKGIYTSILSQLGLSGHSISEGCKVLENVFLPETKSLTKKSPFHLLILDEIDQLAVSNQDILYQLFTWANHADSRLSLIGISNTVDLTYRLLPRLRTKNCEPQLLNFDPYKVSEITEIIRNRLDMVSNSPIGTTIFSENNPPSTPCRSRGSNLMSPDTTTISLMQPMAIELAAPLDVCRTAIELAETEEKQRQVVDEQVKTSKQLDTSMPPISDAMKSSGKNSLIASTPTKLAVPKVTVRHILSATTNLFGSPNTNRVTGLSMQLKLLLCTLLIMKRTLNADMSIDKVLETYLLLCRYRNQVNPLKRTEFMDLLTNLEAQGLIRIASGKGKEMRHVKLVSMTVRPEDIELAVSAVPILTTVLENASLALASTK</sequence>
<dbReference type="InterPro" id="IPR015163">
    <property type="entry name" value="Cdc6_C"/>
</dbReference>
<proteinExistence type="inferred from homology"/>
<feature type="compositionally biased region" description="Polar residues" evidence="6">
    <location>
        <begin position="95"/>
        <end position="106"/>
    </location>
</feature>
<reference evidence="9 10" key="2">
    <citation type="submission" date="2016-05" db="EMBL/GenBank/DDBJ databases">
        <title>Lineage-specific infection strategies underlie the spectrum of fungal disease in amphibians.</title>
        <authorList>
            <person name="Cuomo C.A."/>
            <person name="Farrer R.A."/>
            <person name="James T."/>
            <person name="Longcore J."/>
            <person name="Birren B."/>
        </authorList>
    </citation>
    <scope>NUCLEOTIDE SEQUENCE [LARGE SCALE GENOMIC DNA]</scope>
    <source>
        <strain evidence="9 10">JEL423</strain>
    </source>
</reference>
<dbReference type="CDD" id="cd00009">
    <property type="entry name" value="AAA"/>
    <property type="match status" value="1"/>
</dbReference>
<dbReference type="VEuPathDB" id="FungiDB:BDEG_21582"/>
<dbReference type="Gene3D" id="1.10.10.10">
    <property type="entry name" value="Winged helix-like DNA-binding domain superfamily/Winged helix DNA-binding domain"/>
    <property type="match status" value="1"/>
</dbReference>
<dbReference type="GO" id="GO:0006270">
    <property type="term" value="P:DNA replication initiation"/>
    <property type="evidence" value="ECO:0007669"/>
    <property type="project" value="UniProtKB-UniRule"/>
</dbReference>
<dbReference type="InterPro" id="IPR049945">
    <property type="entry name" value="AAA_22"/>
</dbReference>
<dbReference type="OrthoDB" id="1926878at2759"/>
<dbReference type="GO" id="GO:0033314">
    <property type="term" value="P:mitotic DNA replication checkpoint signaling"/>
    <property type="evidence" value="ECO:0007669"/>
    <property type="project" value="TreeGrafter"/>
</dbReference>
<keyword evidence="2" id="KW-0132">Cell division</keyword>
<dbReference type="Pfam" id="PF13401">
    <property type="entry name" value="AAA_22"/>
    <property type="match status" value="1"/>
</dbReference>
<evidence type="ECO:0000259" key="8">
    <source>
        <dbReference type="SMART" id="SM01074"/>
    </source>
</evidence>
<dbReference type="eggNOG" id="KOG2227">
    <property type="taxonomic scope" value="Eukaryota"/>
</dbReference>
<keyword evidence="3" id="KW-0235">DNA replication</keyword>
<dbReference type="InterPro" id="IPR036388">
    <property type="entry name" value="WH-like_DNA-bd_sf"/>
</dbReference>
<dbReference type="InterPro" id="IPR003593">
    <property type="entry name" value="AAA+_ATPase"/>
</dbReference>
<protein>
    <recommendedName>
        <fullName evidence="5">Cell division control protein</fullName>
    </recommendedName>
</protein>
<feature type="region of interest" description="Disordered" evidence="6">
    <location>
        <begin position="1"/>
        <end position="62"/>
    </location>
</feature>
<dbReference type="InterPro" id="IPR016314">
    <property type="entry name" value="Cdc6/18"/>
</dbReference>
<dbReference type="PANTHER" id="PTHR10763:SF26">
    <property type="entry name" value="CELL DIVISION CONTROL PROTEIN 6 HOMOLOG"/>
    <property type="match status" value="1"/>
</dbReference>
<dbReference type="SUPFAM" id="SSF52540">
    <property type="entry name" value="P-loop containing nucleoside triphosphate hydrolases"/>
    <property type="match status" value="1"/>
</dbReference>
<dbReference type="GO" id="GO:0051301">
    <property type="term" value="P:cell division"/>
    <property type="evidence" value="ECO:0007669"/>
    <property type="project" value="UniProtKB-UniRule"/>
</dbReference>
<evidence type="ECO:0000313" key="10">
    <source>
        <dbReference type="Proteomes" id="UP000077115"/>
    </source>
</evidence>
<evidence type="ECO:0000256" key="5">
    <source>
        <dbReference type="PIRNR" id="PIRNR001767"/>
    </source>
</evidence>
<dbReference type="InterPro" id="IPR027417">
    <property type="entry name" value="P-loop_NTPase"/>
</dbReference>
<dbReference type="Proteomes" id="UP000077115">
    <property type="component" value="Unassembled WGS sequence"/>
</dbReference>
<dbReference type="GO" id="GO:0003688">
    <property type="term" value="F:DNA replication origin binding"/>
    <property type="evidence" value="ECO:0007669"/>
    <property type="project" value="TreeGrafter"/>
</dbReference>
<dbReference type="Pfam" id="PF09079">
    <property type="entry name" value="WHD_Cdc6"/>
    <property type="match status" value="1"/>
</dbReference>
<dbReference type="SUPFAM" id="SSF46785">
    <property type="entry name" value="Winged helix' DNA-binding domain"/>
    <property type="match status" value="1"/>
</dbReference>
<dbReference type="SMART" id="SM01074">
    <property type="entry name" value="Cdc6_C"/>
    <property type="match status" value="1"/>
</dbReference>
<dbReference type="PIRSF" id="PIRSF001767">
    <property type="entry name" value="Cdc6"/>
    <property type="match status" value="1"/>
</dbReference>
<evidence type="ECO:0000256" key="2">
    <source>
        <dbReference type="ARBA" id="ARBA00022618"/>
    </source>
</evidence>
<feature type="compositionally biased region" description="Polar residues" evidence="6">
    <location>
        <begin position="13"/>
        <end position="23"/>
    </location>
</feature>
<dbReference type="GO" id="GO:0005634">
    <property type="term" value="C:nucleus"/>
    <property type="evidence" value="ECO:0007669"/>
    <property type="project" value="TreeGrafter"/>
</dbReference>
<name>A0A177WCX3_BATDL</name>
<dbReference type="SMART" id="SM00382">
    <property type="entry name" value="AAA"/>
    <property type="match status" value="1"/>
</dbReference>
<evidence type="ECO:0000259" key="7">
    <source>
        <dbReference type="SMART" id="SM00382"/>
    </source>
</evidence>
<feature type="domain" description="AAA+ ATPase" evidence="7">
    <location>
        <begin position="179"/>
        <end position="328"/>
    </location>
</feature>
<evidence type="ECO:0000313" key="9">
    <source>
        <dbReference type="EMBL" id="OAJ37575.1"/>
    </source>
</evidence>
<dbReference type="Gene3D" id="3.40.50.300">
    <property type="entry name" value="P-loop containing nucleotide triphosphate hydrolases"/>
    <property type="match status" value="1"/>
</dbReference>
<dbReference type="AlphaFoldDB" id="A0A177WCX3"/>
<reference evidence="9 10" key="1">
    <citation type="submission" date="2006-10" db="EMBL/GenBank/DDBJ databases">
        <title>The Genome Sequence of Batrachochytrium dendrobatidis JEL423.</title>
        <authorList>
            <consortium name="The Broad Institute Genome Sequencing Platform"/>
            <person name="Birren B."/>
            <person name="Lander E."/>
            <person name="Galagan J."/>
            <person name="Cuomo C."/>
            <person name="Devon K."/>
            <person name="Jaffe D."/>
            <person name="Butler J."/>
            <person name="Alvarez P."/>
            <person name="Gnerre S."/>
            <person name="Grabherr M."/>
            <person name="Kleber M."/>
            <person name="Mauceli E."/>
            <person name="Brockman W."/>
            <person name="Young S."/>
            <person name="LaButti K."/>
            <person name="Sykes S."/>
            <person name="DeCaprio D."/>
            <person name="Crawford M."/>
            <person name="Koehrsen M."/>
            <person name="Engels R."/>
            <person name="Montgomery P."/>
            <person name="Pearson M."/>
            <person name="Howarth C."/>
            <person name="Larson L."/>
            <person name="White J."/>
            <person name="O'Leary S."/>
            <person name="Kodira C."/>
            <person name="Zeng Q."/>
            <person name="Yandava C."/>
            <person name="Alvarado L."/>
            <person name="Longcore J."/>
            <person name="James T."/>
        </authorList>
    </citation>
    <scope>NUCLEOTIDE SEQUENCE [LARGE SCALE GENOMIC DNA]</scope>
    <source>
        <strain evidence="9 10">JEL423</strain>
    </source>
</reference>
<accession>A0A177WCX3</accession>
<comment type="similarity">
    <text evidence="1 5">Belongs to the CDC6/cdc18 family.</text>
</comment>
<gene>
    <name evidence="9" type="ORF">BDEG_21582</name>
</gene>
<dbReference type="STRING" id="403673.A0A177WCX3"/>
<feature type="region of interest" description="Disordered" evidence="6">
    <location>
        <begin position="420"/>
        <end position="449"/>
    </location>
</feature>
<feature type="region of interest" description="Disordered" evidence="6">
    <location>
        <begin position="82"/>
        <end position="132"/>
    </location>
</feature>
<dbReference type="GO" id="GO:0016887">
    <property type="term" value="F:ATP hydrolysis activity"/>
    <property type="evidence" value="ECO:0007669"/>
    <property type="project" value="InterPro"/>
</dbReference>
<organism evidence="9 10">
    <name type="scientific">Batrachochytrium dendrobatidis (strain JEL423)</name>
    <dbReference type="NCBI Taxonomy" id="403673"/>
    <lineage>
        <taxon>Eukaryota</taxon>
        <taxon>Fungi</taxon>
        <taxon>Fungi incertae sedis</taxon>
        <taxon>Chytridiomycota</taxon>
        <taxon>Chytridiomycota incertae sedis</taxon>
        <taxon>Chytridiomycetes</taxon>
        <taxon>Rhizophydiales</taxon>
        <taxon>Rhizophydiales incertae sedis</taxon>
        <taxon>Batrachochytrium</taxon>
    </lineage>
</organism>
<feature type="region of interest" description="Disordered" evidence="6">
    <location>
        <begin position="360"/>
        <end position="379"/>
    </location>
</feature>
<dbReference type="EMBL" id="DS022300">
    <property type="protein sequence ID" value="OAJ37575.1"/>
    <property type="molecule type" value="Genomic_DNA"/>
</dbReference>
<dbReference type="FunFam" id="3.40.50.300:FF:000547">
    <property type="entry name" value="Cell division control protein"/>
    <property type="match status" value="1"/>
</dbReference>
<dbReference type="InterPro" id="IPR036390">
    <property type="entry name" value="WH_DNA-bd_sf"/>
</dbReference>